<protein>
    <submittedName>
        <fullName evidence="6">Glycosyl hydrolase, family 57</fullName>
    </submittedName>
</protein>
<dbReference type="SUPFAM" id="SSF88713">
    <property type="entry name" value="Glycoside hydrolase/deacetylase"/>
    <property type="match status" value="1"/>
</dbReference>
<organism evidence="6 7">
    <name type="scientific">Treponema lecithinolyticum ATCC 700332</name>
    <dbReference type="NCBI Taxonomy" id="1321815"/>
    <lineage>
        <taxon>Bacteria</taxon>
        <taxon>Pseudomonadati</taxon>
        <taxon>Spirochaetota</taxon>
        <taxon>Spirochaetia</taxon>
        <taxon>Spirochaetales</taxon>
        <taxon>Treponemataceae</taxon>
        <taxon>Treponema</taxon>
    </lineage>
</organism>
<feature type="domain" description="Glycoside hydrolase family 57 N-terminal" evidence="3">
    <location>
        <begin position="25"/>
        <end position="168"/>
    </location>
</feature>
<dbReference type="InterPro" id="IPR011013">
    <property type="entry name" value="Gal_mutarotase_sf_dom"/>
</dbReference>
<sequence>MGTIHICFVLSFSVAGSELPDTIEELYQKKYKKILSFLYAHQDMCITLFVPGIVLEWIEKKHPEITSVCLEMINRRQIEILGGGYYEPLFPLLLPVDRVAQIEALTTAIRKATGKRPRGAFLTESVWDPSLVYSFNTCSIEYTLLDSRLIPQSQFKPISSFLPIVMEDMGKTTTVIPLHQSSMPQKGQSPVEYLHFTHTVAQSGDSSVLACLFTPANFLELMESKWFENFLTLLKNDQIASLSVPQRYLKQYKARSRTYIPAGCMSDAALWTLEPFVPHTRVFTEAIRPTVKDFLTVYPESNRLYSRMMYVSMLINQCRGDKARKKAAKEELWAAQNFAAYIYTGKGGISDKVLRGKTYRHLLQAEKLARSVSGFKENSSAFDFSMSGGRDFLCCFAPFNAFFGLQGGALFEFDVLQNTSNYCSTTQRSKKIDGIADTYEKKMFTDHLWDKEDFAGFISGNGCPGALFPSVRYTEVSFDRIKSEIKLSADIVWGKKEIPISLKKNYSVSSNGIICQYILKNKGTQDLQAKFAVEHNLAIPGDSAGVLNAEVIAGDVKESAVAEQAYVKKTGVSMIRLTDSASDIHFMFEPNEQCGFYLQPFFTQSSHAYEIKKIKNYEAHTCAFFWDVCIPPGMETEKILNLTLVTAEKCAVAKKAKKR</sequence>
<dbReference type="Pfam" id="PF09095">
    <property type="entry name" value="AmyA-gluTrfs_C"/>
    <property type="match status" value="1"/>
</dbReference>
<dbReference type="InterPro" id="IPR004300">
    <property type="entry name" value="Glyco_hydro_57_N"/>
</dbReference>
<dbReference type="EMBL" id="AWVH01000023">
    <property type="protein sequence ID" value="ERJ93640.1"/>
    <property type="molecule type" value="Genomic_DNA"/>
</dbReference>
<name>A0ABN0NZZ4_TRELE</name>
<evidence type="ECO:0000313" key="6">
    <source>
        <dbReference type="EMBL" id="ERJ93640.1"/>
    </source>
</evidence>
<dbReference type="Proteomes" id="UP000016649">
    <property type="component" value="Unassembled WGS sequence"/>
</dbReference>
<dbReference type="PANTHER" id="PTHR36306:SF1">
    <property type="entry name" value="ALPHA-AMYLASE-RELATED"/>
    <property type="match status" value="1"/>
</dbReference>
<dbReference type="InterPro" id="IPR015178">
    <property type="entry name" value="A-amylase/a-glucTrfase_central"/>
</dbReference>
<dbReference type="Pfam" id="PF09094">
    <property type="entry name" value="AmyA-A_glucT_m"/>
    <property type="match status" value="1"/>
</dbReference>
<dbReference type="InterPro" id="IPR052046">
    <property type="entry name" value="GH57_Enzymes"/>
</dbReference>
<dbReference type="InterPro" id="IPR015179">
    <property type="entry name" value="A-amylase/a-glucTrfase_C"/>
</dbReference>
<accession>A0ABN0NZZ4</accession>
<gene>
    <name evidence="6" type="ORF">HMPREF9193_00729</name>
</gene>
<evidence type="ECO:0000256" key="1">
    <source>
        <dbReference type="ARBA" id="ARBA00006821"/>
    </source>
</evidence>
<proteinExistence type="inferred from homology"/>
<comment type="similarity">
    <text evidence="1">Belongs to the glycosyl hydrolase 57 family.</text>
</comment>
<keyword evidence="6" id="KW-0378">Hydrolase</keyword>
<dbReference type="InterPro" id="IPR028995">
    <property type="entry name" value="Glyco_hydro_57/38_cen_sf"/>
</dbReference>
<dbReference type="PANTHER" id="PTHR36306">
    <property type="entry name" value="ALPHA-AMYLASE-RELATED-RELATED"/>
    <property type="match status" value="1"/>
</dbReference>
<reference evidence="6 7" key="1">
    <citation type="submission" date="2013-08" db="EMBL/GenBank/DDBJ databases">
        <authorList>
            <person name="Weinstock G."/>
            <person name="Sodergren E."/>
            <person name="Wylie T."/>
            <person name="Fulton L."/>
            <person name="Fulton R."/>
            <person name="Fronick C."/>
            <person name="O'Laughlin M."/>
            <person name="Godfrey J."/>
            <person name="Miner T."/>
            <person name="Herter B."/>
            <person name="Appelbaum E."/>
            <person name="Cordes M."/>
            <person name="Lek S."/>
            <person name="Wollam A."/>
            <person name="Pepin K.H."/>
            <person name="Palsikar V.B."/>
            <person name="Mitreva M."/>
            <person name="Wilson R.K."/>
        </authorList>
    </citation>
    <scope>NUCLEOTIDE SEQUENCE [LARGE SCALE GENOMIC DNA]</scope>
    <source>
        <strain evidence="6 7">ATCC 700332</strain>
    </source>
</reference>
<keyword evidence="2" id="KW-0119">Carbohydrate metabolism</keyword>
<dbReference type="SUPFAM" id="SSF88688">
    <property type="entry name" value="Families 57/38 glycoside transferase middle domain"/>
    <property type="match status" value="1"/>
</dbReference>
<evidence type="ECO:0000259" key="5">
    <source>
        <dbReference type="Pfam" id="PF09095"/>
    </source>
</evidence>
<dbReference type="GO" id="GO:0016787">
    <property type="term" value="F:hydrolase activity"/>
    <property type="evidence" value="ECO:0007669"/>
    <property type="project" value="UniProtKB-KW"/>
</dbReference>
<feature type="domain" description="Alpha-amylase/4-alpha-glucanotransferase central" evidence="4">
    <location>
        <begin position="292"/>
        <end position="368"/>
    </location>
</feature>
<dbReference type="Gene3D" id="2.70.98.10">
    <property type="match status" value="1"/>
</dbReference>
<feature type="domain" description="Alpha-amylase/4-alpha-glucanotransferase C-terminal" evidence="5">
    <location>
        <begin position="436"/>
        <end position="605"/>
    </location>
</feature>
<dbReference type="RefSeq" id="WP_021686953.1">
    <property type="nucleotide sequence ID" value="NZ_KI260564.1"/>
</dbReference>
<evidence type="ECO:0000259" key="4">
    <source>
        <dbReference type="Pfam" id="PF09094"/>
    </source>
</evidence>
<keyword evidence="7" id="KW-1185">Reference proteome</keyword>
<evidence type="ECO:0000313" key="7">
    <source>
        <dbReference type="Proteomes" id="UP000016649"/>
    </source>
</evidence>
<comment type="caution">
    <text evidence="6">The sequence shown here is derived from an EMBL/GenBank/DDBJ whole genome shotgun (WGS) entry which is preliminary data.</text>
</comment>
<dbReference type="Pfam" id="PF03065">
    <property type="entry name" value="Glyco_hydro_57"/>
    <property type="match status" value="1"/>
</dbReference>
<evidence type="ECO:0000259" key="3">
    <source>
        <dbReference type="Pfam" id="PF03065"/>
    </source>
</evidence>
<dbReference type="SUPFAM" id="SSF74650">
    <property type="entry name" value="Galactose mutarotase-like"/>
    <property type="match status" value="1"/>
</dbReference>
<dbReference type="InterPro" id="IPR011330">
    <property type="entry name" value="Glyco_hydro/deAcase_b/a-brl"/>
</dbReference>
<dbReference type="InterPro" id="IPR014718">
    <property type="entry name" value="GH-type_carb-bd"/>
</dbReference>
<evidence type="ECO:0000256" key="2">
    <source>
        <dbReference type="ARBA" id="ARBA00023277"/>
    </source>
</evidence>
<dbReference type="Gene3D" id="3.20.110.20">
    <property type="match status" value="1"/>
</dbReference>